<proteinExistence type="predicted"/>
<dbReference type="Proteomes" id="UP000716004">
    <property type="component" value="Unassembled WGS sequence"/>
</dbReference>
<dbReference type="EMBL" id="JAHEAC010000038">
    <property type="protein sequence ID" value="MBX8644105.1"/>
    <property type="molecule type" value="Genomic_DNA"/>
</dbReference>
<dbReference type="AlphaFoldDB" id="A0A8J7YK61"/>
<dbReference type="EMBL" id="JAGVSJ010000017">
    <property type="protein sequence ID" value="MBX8632197.1"/>
    <property type="molecule type" value="Genomic_DNA"/>
</dbReference>
<sequence>MFVTADRLMSANGGRAYHAVTFYWEGYTPHLLLYSLKERVIEELDLTSLSIGISDEQMCTGSFRGEMYRPCPFRRHVEGFDQCEFCSRTLIPIQKCLFDPICDGEICGWDLCRREHSVYIAFYGEKAKVGMTSSVRISERLIEQGADAYIVAGTFPSRRAAREMEKRIGSGLGIPQTHRYIEILDELQFAPNFSLIDERASVISSVLWEKFGLSPSPVTRLEGYPIAQPLDGKPVYTDVTGFHEGRIVGVKGKVILYRKDGIKALNIAAVPSRIVHVL</sequence>
<protein>
    <submittedName>
        <fullName evidence="1">DUF2797 domain-containing protein</fullName>
    </submittedName>
</protein>
<evidence type="ECO:0000313" key="2">
    <source>
        <dbReference type="EMBL" id="MBX8644105.1"/>
    </source>
</evidence>
<reference evidence="1" key="1">
    <citation type="submission" date="2021-04" db="EMBL/GenBank/DDBJ databases">
        <title>Genomic insights into ecological role and evolution of a novel Thermoplasmata order Candidatus Sysuiplasmatales.</title>
        <authorList>
            <person name="Yuan Y."/>
        </authorList>
    </citation>
    <scope>NUCLEOTIDE SEQUENCE</scope>
    <source>
        <strain evidence="2">TUT19-bin139</strain>
        <strain evidence="1">YP2-bin.285</strain>
    </source>
</reference>
<comment type="caution">
    <text evidence="1">The sequence shown here is derived from an EMBL/GenBank/DDBJ whole genome shotgun (WGS) entry which is preliminary data.</text>
</comment>
<accession>A0A8J7YK61</accession>
<dbReference type="Pfam" id="PF10977">
    <property type="entry name" value="DUF2797"/>
    <property type="match status" value="1"/>
</dbReference>
<evidence type="ECO:0000313" key="3">
    <source>
        <dbReference type="Proteomes" id="UP000716004"/>
    </source>
</evidence>
<dbReference type="InterPro" id="IPR021246">
    <property type="entry name" value="DUF2797"/>
</dbReference>
<dbReference type="Proteomes" id="UP000750197">
    <property type="component" value="Unassembled WGS sequence"/>
</dbReference>
<evidence type="ECO:0000313" key="1">
    <source>
        <dbReference type="EMBL" id="MBX8632197.1"/>
    </source>
</evidence>
<organism evidence="1 3">
    <name type="scientific">Candidatus Sysuiplasma superficiale</name>
    <dbReference type="NCBI Taxonomy" id="2823368"/>
    <lineage>
        <taxon>Archaea</taxon>
        <taxon>Methanobacteriati</taxon>
        <taxon>Thermoplasmatota</taxon>
        <taxon>Thermoplasmata</taxon>
        <taxon>Candidatus Sysuiplasmatales</taxon>
        <taxon>Candidatus Sysuiplasmataceae</taxon>
        <taxon>Candidatus Sysuiplasma</taxon>
    </lineage>
</organism>
<name>A0A8J7YK61_9ARCH</name>
<gene>
    <name evidence="1" type="ORF">J9259_06745</name>
    <name evidence="2" type="ORF">KIY12_05200</name>
</gene>